<dbReference type="InterPro" id="IPR052160">
    <property type="entry name" value="Gypsy_RT_Integrase-like"/>
</dbReference>
<dbReference type="Gene3D" id="4.10.60.10">
    <property type="entry name" value="Zinc finger, CCHC-type"/>
    <property type="match status" value="1"/>
</dbReference>
<dbReference type="InterPro" id="IPR001584">
    <property type="entry name" value="Integrase_cat-core"/>
</dbReference>
<evidence type="ECO:0000256" key="1">
    <source>
        <dbReference type="PROSITE-ProRule" id="PRU00047"/>
    </source>
</evidence>
<dbReference type="SMART" id="SM00343">
    <property type="entry name" value="ZnF_C2HC"/>
    <property type="match status" value="3"/>
</dbReference>
<dbReference type="InterPro" id="IPR036875">
    <property type="entry name" value="Znf_CCHC_sf"/>
</dbReference>
<sequence length="542" mass="61556">MPQNFILEVEVFDVWGIDFMGPFPNSFGNEYILVAVDYVCKWVEALASPNNDAKTVLKMFKSVIFPRFGVPRVVISDGGSHFINKVFESLLKKNGVRHKVATPYHPQTSGQVEISNREIKSILQKTVNTTRKDWSQKLDEALWAYRTAYKTPLGTTPFHLVYGKACHLSVELEYKAAWAVKMLNFDTKSAHERRKMQLHELEEIRKNVQCFECKGYGHVRSDCANLQKHKKKAMNVVTSDSETDSDEEEELKNFVAFTTFEDSSESVSASKFASVSATASEPAAKPATASEHEFDSDSDGEDMSYEELGKSYEKLYAHWLKVVDDNSVLIKEKLELEAKVVEAEKYATEKGEEALQAKVQLEETQKNLRMLNNGTEKLDHILTIDKTDKCGLGYEGKVSKSDPGFVSSGKITFASGIVSETALKSASKTASETVFVKEQNTPRNVFRPVCHHCGVVGHIRPRCFRLWRERSRMENAYDVRFHGPTCYHCRVQGHIKRNCFRFIQGVNHEGLRRNKIWVRKDDFYGSGGENEDVFGDVFRCLN</sequence>
<dbReference type="SUPFAM" id="SSF53098">
    <property type="entry name" value="Ribonuclease H-like"/>
    <property type="match status" value="1"/>
</dbReference>
<name>A0ABM1R2L7_CAMSA</name>
<dbReference type="Gene3D" id="3.30.420.10">
    <property type="entry name" value="Ribonuclease H-like superfamily/Ribonuclease H"/>
    <property type="match status" value="1"/>
</dbReference>
<reference evidence="6" key="2">
    <citation type="submission" date="2025-08" db="UniProtKB">
        <authorList>
            <consortium name="RefSeq"/>
        </authorList>
    </citation>
    <scope>IDENTIFICATION</scope>
    <source>
        <tissue evidence="6">Leaf</tissue>
    </source>
</reference>
<keyword evidence="1" id="KW-0863">Zinc-finger</keyword>
<keyword evidence="5" id="KW-1185">Reference proteome</keyword>
<evidence type="ECO:0000256" key="2">
    <source>
        <dbReference type="SAM" id="MobiDB-lite"/>
    </source>
</evidence>
<dbReference type="PANTHER" id="PTHR47266">
    <property type="entry name" value="ENDONUCLEASE-RELATED"/>
    <property type="match status" value="1"/>
</dbReference>
<dbReference type="InterPro" id="IPR001878">
    <property type="entry name" value="Znf_CCHC"/>
</dbReference>
<accession>A0ABM1R2L7</accession>
<dbReference type="GeneID" id="109129457"/>
<evidence type="ECO:0000313" key="6">
    <source>
        <dbReference type="RefSeq" id="XP_019093255.1"/>
    </source>
</evidence>
<organism evidence="5 6">
    <name type="scientific">Camelina sativa</name>
    <name type="common">False flax</name>
    <name type="synonym">Myagrum sativum</name>
    <dbReference type="NCBI Taxonomy" id="90675"/>
    <lineage>
        <taxon>Eukaryota</taxon>
        <taxon>Viridiplantae</taxon>
        <taxon>Streptophyta</taxon>
        <taxon>Embryophyta</taxon>
        <taxon>Tracheophyta</taxon>
        <taxon>Spermatophyta</taxon>
        <taxon>Magnoliopsida</taxon>
        <taxon>eudicotyledons</taxon>
        <taxon>Gunneridae</taxon>
        <taxon>Pentapetalae</taxon>
        <taxon>rosids</taxon>
        <taxon>malvids</taxon>
        <taxon>Brassicales</taxon>
        <taxon>Brassicaceae</taxon>
        <taxon>Camelineae</taxon>
        <taxon>Camelina</taxon>
    </lineage>
</organism>
<proteinExistence type="predicted"/>
<dbReference type="SUPFAM" id="SSF57756">
    <property type="entry name" value="Retrovirus zinc finger-like domains"/>
    <property type="match status" value="1"/>
</dbReference>
<reference evidence="5" key="1">
    <citation type="journal article" date="2014" name="Nat. Commun.">
        <title>The emerging biofuel crop Camelina sativa retains a highly undifferentiated hexaploid genome structure.</title>
        <authorList>
            <person name="Kagale S."/>
            <person name="Koh C."/>
            <person name="Nixon J."/>
            <person name="Bollina V."/>
            <person name="Clarke W.E."/>
            <person name="Tuteja R."/>
            <person name="Spillane C."/>
            <person name="Robinson S.J."/>
            <person name="Links M.G."/>
            <person name="Clarke C."/>
            <person name="Higgins E.E."/>
            <person name="Huebert T."/>
            <person name="Sharpe A.G."/>
            <person name="Parkin I.A."/>
        </authorList>
    </citation>
    <scope>NUCLEOTIDE SEQUENCE [LARGE SCALE GENOMIC DNA]</scope>
    <source>
        <strain evidence="5">cv. DH55</strain>
    </source>
</reference>
<dbReference type="PROSITE" id="PS50158">
    <property type="entry name" value="ZF_CCHC"/>
    <property type="match status" value="1"/>
</dbReference>
<keyword evidence="1" id="KW-0862">Zinc</keyword>
<feature type="domain" description="CCHC-type" evidence="3">
    <location>
        <begin position="486"/>
        <end position="499"/>
    </location>
</feature>
<gene>
    <name evidence="6" type="primary">LOC109129457</name>
</gene>
<evidence type="ECO:0000313" key="5">
    <source>
        <dbReference type="Proteomes" id="UP000694864"/>
    </source>
</evidence>
<dbReference type="InterPro" id="IPR012337">
    <property type="entry name" value="RNaseH-like_sf"/>
</dbReference>
<feature type="region of interest" description="Disordered" evidence="2">
    <location>
        <begin position="278"/>
        <end position="303"/>
    </location>
</feature>
<dbReference type="Proteomes" id="UP000694864">
    <property type="component" value="Chromosome 16"/>
</dbReference>
<keyword evidence="1" id="KW-0479">Metal-binding</keyword>
<dbReference type="PROSITE" id="PS50994">
    <property type="entry name" value="INTEGRASE"/>
    <property type="match status" value="1"/>
</dbReference>
<dbReference type="Pfam" id="PF00098">
    <property type="entry name" value="zf-CCHC"/>
    <property type="match status" value="1"/>
</dbReference>
<evidence type="ECO:0000259" key="4">
    <source>
        <dbReference type="PROSITE" id="PS50994"/>
    </source>
</evidence>
<evidence type="ECO:0000259" key="3">
    <source>
        <dbReference type="PROSITE" id="PS50158"/>
    </source>
</evidence>
<dbReference type="RefSeq" id="XP_019093255.1">
    <property type="nucleotide sequence ID" value="XM_019237710.1"/>
</dbReference>
<dbReference type="Pfam" id="PF00665">
    <property type="entry name" value="rve"/>
    <property type="match status" value="1"/>
</dbReference>
<feature type="domain" description="Integrase catalytic" evidence="4">
    <location>
        <begin position="1"/>
        <end position="165"/>
    </location>
</feature>
<protein>
    <submittedName>
        <fullName evidence="6">Uncharacterized protein LOC109129457</fullName>
    </submittedName>
</protein>
<dbReference type="InterPro" id="IPR036397">
    <property type="entry name" value="RNaseH_sf"/>
</dbReference>